<gene>
    <name evidence="2" type="ORF">ATC1_12218</name>
</gene>
<dbReference type="STRING" id="1678840.ATC1_12218"/>
<evidence type="ECO:0000256" key="1">
    <source>
        <dbReference type="ARBA" id="ARBA00022729"/>
    </source>
</evidence>
<dbReference type="AlphaFoldDB" id="A0A0K8PB07"/>
<sequence length="192" mass="21308">MKIKSFLAFWSASMVLLLYQGIISVQGSPNRSNISSNEVISNFPEILNVGSILECGDYQIQIMGQPVVTKSSNSIIADLDLKYLIVRIGISNTSDQTKKWLAPNSFTAQETYLNHAYGTYHLDYIMSAKASSGFNLPPFFSSIEPGKMLSTVLVFEIFPEAENWIITFSPSTFTGETSSENVKFLLPKALKQ</sequence>
<evidence type="ECO:0000313" key="3">
    <source>
        <dbReference type="Proteomes" id="UP000053370"/>
    </source>
</evidence>
<dbReference type="Proteomes" id="UP000053370">
    <property type="component" value="Unassembled WGS sequence"/>
</dbReference>
<name>A0A0K8PB07_9CHLR</name>
<evidence type="ECO:0000313" key="2">
    <source>
        <dbReference type="EMBL" id="GAP39684.1"/>
    </source>
</evidence>
<dbReference type="InterPro" id="IPR029050">
    <property type="entry name" value="Immunoprotect_excell_Ig-like"/>
</dbReference>
<accession>A0A0K8PB07</accession>
<dbReference type="RefSeq" id="WP_062278340.1">
    <property type="nucleotide sequence ID" value="NZ_DF968180.1"/>
</dbReference>
<organism evidence="2">
    <name type="scientific">Flexilinea flocculi</name>
    <dbReference type="NCBI Taxonomy" id="1678840"/>
    <lineage>
        <taxon>Bacteria</taxon>
        <taxon>Bacillati</taxon>
        <taxon>Chloroflexota</taxon>
        <taxon>Anaerolineae</taxon>
        <taxon>Anaerolineales</taxon>
        <taxon>Anaerolineaceae</taxon>
        <taxon>Flexilinea</taxon>
    </lineage>
</organism>
<keyword evidence="3" id="KW-1185">Reference proteome</keyword>
<evidence type="ECO:0008006" key="4">
    <source>
        <dbReference type="Google" id="ProtNLM"/>
    </source>
</evidence>
<dbReference type="Gene3D" id="2.60.40.1240">
    <property type="match status" value="1"/>
</dbReference>
<protein>
    <recommendedName>
        <fullName evidence="4">DUF4352 domain-containing protein</fullName>
    </recommendedName>
</protein>
<keyword evidence="1" id="KW-0732">Signal</keyword>
<dbReference type="EMBL" id="DF968180">
    <property type="protein sequence ID" value="GAP39684.1"/>
    <property type="molecule type" value="Genomic_DNA"/>
</dbReference>
<proteinExistence type="predicted"/>
<reference evidence="2" key="1">
    <citation type="journal article" date="2015" name="Genome Announc.">
        <title>Draft Genome Sequence of Anaerolineae Strain TC1, a Novel Isolate from a Methanogenic Wastewater Treatment System.</title>
        <authorList>
            <person name="Matsuura N."/>
            <person name="Tourlousse D.M."/>
            <person name="Sun L."/>
            <person name="Toyonaga M."/>
            <person name="Kuroda K."/>
            <person name="Ohashi A."/>
            <person name="Cruz R."/>
            <person name="Yamaguchi T."/>
            <person name="Sekiguchi Y."/>
        </authorList>
    </citation>
    <scope>NUCLEOTIDE SEQUENCE [LARGE SCALE GENOMIC DNA]</scope>
    <source>
        <strain evidence="2">TC1</strain>
    </source>
</reference>